<evidence type="ECO:0000313" key="10">
    <source>
        <dbReference type="EMBL" id="SFQ34943.1"/>
    </source>
</evidence>
<dbReference type="InterPro" id="IPR037066">
    <property type="entry name" value="Plug_dom_sf"/>
</dbReference>
<dbReference type="AlphaFoldDB" id="A0A1I5XSL9"/>
<feature type="domain" description="TonB-dependent receptor plug" evidence="9">
    <location>
        <begin position="116"/>
        <end position="223"/>
    </location>
</feature>
<evidence type="ECO:0000256" key="1">
    <source>
        <dbReference type="ARBA" id="ARBA00004571"/>
    </source>
</evidence>
<organism evidence="10 11">
    <name type="scientific">Parafilimonas terrae</name>
    <dbReference type="NCBI Taxonomy" id="1465490"/>
    <lineage>
        <taxon>Bacteria</taxon>
        <taxon>Pseudomonadati</taxon>
        <taxon>Bacteroidota</taxon>
        <taxon>Chitinophagia</taxon>
        <taxon>Chitinophagales</taxon>
        <taxon>Chitinophagaceae</taxon>
        <taxon>Parafilimonas</taxon>
    </lineage>
</organism>
<dbReference type="Pfam" id="PF13715">
    <property type="entry name" value="CarbopepD_reg_2"/>
    <property type="match status" value="1"/>
</dbReference>
<evidence type="ECO:0000256" key="4">
    <source>
        <dbReference type="ARBA" id="ARBA00022692"/>
    </source>
</evidence>
<dbReference type="STRING" id="1465490.SAMN05444277_109152"/>
<dbReference type="InterPro" id="IPR036942">
    <property type="entry name" value="Beta-barrel_TonB_sf"/>
</dbReference>
<dbReference type="SUPFAM" id="SSF49464">
    <property type="entry name" value="Carboxypeptidase regulatory domain-like"/>
    <property type="match status" value="1"/>
</dbReference>
<protein>
    <submittedName>
        <fullName evidence="10">TonB-linked outer membrane protein, SusC/RagA family</fullName>
    </submittedName>
</protein>
<evidence type="ECO:0000259" key="9">
    <source>
        <dbReference type="Pfam" id="PF07715"/>
    </source>
</evidence>
<keyword evidence="8" id="KW-0732">Signal</keyword>
<feature type="chain" id="PRO_5011733972" evidence="8">
    <location>
        <begin position="26"/>
        <end position="1040"/>
    </location>
</feature>
<keyword evidence="11" id="KW-1185">Reference proteome</keyword>
<dbReference type="InterPro" id="IPR039426">
    <property type="entry name" value="TonB-dep_rcpt-like"/>
</dbReference>
<dbReference type="Pfam" id="PF07715">
    <property type="entry name" value="Plug"/>
    <property type="match status" value="1"/>
</dbReference>
<evidence type="ECO:0000256" key="8">
    <source>
        <dbReference type="SAM" id="SignalP"/>
    </source>
</evidence>
<keyword evidence="4 7" id="KW-0812">Transmembrane</keyword>
<keyword evidence="5 7" id="KW-0472">Membrane</keyword>
<name>A0A1I5XSL9_9BACT</name>
<dbReference type="GO" id="GO:0009279">
    <property type="term" value="C:cell outer membrane"/>
    <property type="evidence" value="ECO:0007669"/>
    <property type="project" value="UniProtKB-SubCell"/>
</dbReference>
<keyword evidence="3 7" id="KW-1134">Transmembrane beta strand</keyword>
<dbReference type="Gene3D" id="2.170.130.10">
    <property type="entry name" value="TonB-dependent receptor, plug domain"/>
    <property type="match status" value="1"/>
</dbReference>
<evidence type="ECO:0000256" key="5">
    <source>
        <dbReference type="ARBA" id="ARBA00023136"/>
    </source>
</evidence>
<dbReference type="EMBL" id="FOXQ01000009">
    <property type="protein sequence ID" value="SFQ34943.1"/>
    <property type="molecule type" value="Genomic_DNA"/>
</dbReference>
<proteinExistence type="inferred from homology"/>
<dbReference type="Proteomes" id="UP000199031">
    <property type="component" value="Unassembled WGS sequence"/>
</dbReference>
<dbReference type="InterPro" id="IPR008969">
    <property type="entry name" value="CarboxyPept-like_regulatory"/>
</dbReference>
<comment type="subcellular location">
    <subcellularLocation>
        <location evidence="1 7">Cell outer membrane</location>
        <topology evidence="1 7">Multi-pass membrane protein</topology>
    </subcellularLocation>
</comment>
<dbReference type="Gene3D" id="2.40.170.20">
    <property type="entry name" value="TonB-dependent receptor, beta-barrel domain"/>
    <property type="match status" value="1"/>
</dbReference>
<reference evidence="10 11" key="1">
    <citation type="submission" date="2016-10" db="EMBL/GenBank/DDBJ databases">
        <authorList>
            <person name="de Groot N.N."/>
        </authorList>
    </citation>
    <scope>NUCLEOTIDE SEQUENCE [LARGE SCALE GENOMIC DNA]</scope>
    <source>
        <strain evidence="10 11">DSM 28286</strain>
    </source>
</reference>
<dbReference type="SUPFAM" id="SSF56935">
    <property type="entry name" value="Porins"/>
    <property type="match status" value="1"/>
</dbReference>
<dbReference type="OrthoDB" id="899266at2"/>
<dbReference type="NCBIfam" id="TIGR04056">
    <property type="entry name" value="OMP_RagA_SusC"/>
    <property type="match status" value="1"/>
</dbReference>
<sequence>MIRNQLSKKLLLFVCGFCLCIVSIAQTVNGKVTDENNAPLEGVSVQVVNKPGGVTTNTNGEFAINAEKGASLQFSYVGYATITKAVTGNYITVQMAASADNGLSDVIVVGYGTQKKVNLSGAVSVISKKELENRPVNNAVQALQGLSPGLIVSRTSGQPGAEGWNINIRGYSSLNGTNNPLLIVDGVEYSNLTLINPNDIESISVLKDASAAAIYGAKASNGVLLITTKAGKSGKVTVNYTGMYQIKKTLSLPQTVPYHISAALQNIANINNGGAPSYTDAQIAMFADPSVTLVPDDPTNVFYYKEMDYVGMTINKSFGSSQHNVNVTGGNENTKYYIGLGYNDNNGMFKVGPDDNKRTNARINLTTRFNKVLSLDARLSYIQNRIEAAAGTLEGDYGLLYNIYNLRPIYPVFVPGSNDEKYVSISGNNTYATMKDGGYNNTTQNVLDGVFTLKAEHLVKGLVLSTNYSPHLEQDNQDLFYKTVPLHNFDKASASFIQNAWLNTSNSLRKYRTSQNWYTFNALADYTLAVQDHHFHVLGGFQYQQFNYDLTNAYQSNLTNNNLPTLNYTTNSNLPVTAVRDDLQSNAWQSFFGRFNYDYKGKYFVEATLRNDASSRLAPGHRSQTFPAFSAAWRISQENWFNNSGFFSELKLRGSWGKLGNAQLGKLYENNYLSIATLNTGVYPFNNTAATYIYQGALPSEGLGWETVTTSDIGLDFGLFKGKLSGSFDYYKRVNDNMLIPVNLPAVLGVTPSTTNAAAMETKGWDFDISWKDRIGNVSYYVGFNLSDNQNKITKYLGNVVYAEGINTAIPGMPINSIYGYKSLGYFQNEEEVEKGAKQFGTTNQGPGDIKYLDVNGDGVINGGTGTPDDHGDMVYLGNTSPRYNYGINLGAQWKGFDLSVFLQGTGKRSYIIYPTQAIPYVQSWRYPLDNYVNNYWTEDNRNANFPRPIAGGGTNTHINSAFVQNGSYIRLKNLQVGYSLPSSVISKIKAQNIRVFFSGQDILTHTKAWYKYFDPESPSYASYVYPYFAVYAFGLNVTF</sequence>
<dbReference type="InterPro" id="IPR012910">
    <property type="entry name" value="Plug_dom"/>
</dbReference>
<keyword evidence="2 7" id="KW-0813">Transport</keyword>
<evidence type="ECO:0000256" key="3">
    <source>
        <dbReference type="ARBA" id="ARBA00022452"/>
    </source>
</evidence>
<dbReference type="PROSITE" id="PS52016">
    <property type="entry name" value="TONB_DEPENDENT_REC_3"/>
    <property type="match status" value="1"/>
</dbReference>
<dbReference type="Gene3D" id="2.60.40.1120">
    <property type="entry name" value="Carboxypeptidase-like, regulatory domain"/>
    <property type="match status" value="1"/>
</dbReference>
<comment type="similarity">
    <text evidence="7">Belongs to the TonB-dependent receptor family.</text>
</comment>
<evidence type="ECO:0000256" key="2">
    <source>
        <dbReference type="ARBA" id="ARBA00022448"/>
    </source>
</evidence>
<accession>A0A1I5XSL9</accession>
<dbReference type="InterPro" id="IPR023997">
    <property type="entry name" value="TonB-dep_OMP_SusC/RagA_CS"/>
</dbReference>
<dbReference type="FunFam" id="2.170.130.10:FF:000003">
    <property type="entry name" value="SusC/RagA family TonB-linked outer membrane protein"/>
    <property type="match status" value="1"/>
</dbReference>
<evidence type="ECO:0000256" key="6">
    <source>
        <dbReference type="ARBA" id="ARBA00023237"/>
    </source>
</evidence>
<evidence type="ECO:0000313" key="11">
    <source>
        <dbReference type="Proteomes" id="UP000199031"/>
    </source>
</evidence>
<gene>
    <name evidence="10" type="ORF">SAMN05444277_109152</name>
</gene>
<evidence type="ECO:0000256" key="7">
    <source>
        <dbReference type="PROSITE-ProRule" id="PRU01360"/>
    </source>
</evidence>
<dbReference type="InterPro" id="IPR023996">
    <property type="entry name" value="TonB-dep_OMP_SusC/RagA"/>
</dbReference>
<keyword evidence="6 7" id="KW-0998">Cell outer membrane</keyword>
<dbReference type="NCBIfam" id="TIGR04057">
    <property type="entry name" value="SusC_RagA_signa"/>
    <property type="match status" value="1"/>
</dbReference>
<feature type="signal peptide" evidence="8">
    <location>
        <begin position="1"/>
        <end position="25"/>
    </location>
</feature>